<sequence>MDSVFVEQLKRIRYLAALLLSLNLVALALAAAGDSRVTLVVLLTALLLATALLLVTLRSRSMTSAVTKAQDPVLAIDPNTGIATESWYRHMLALECRRSVREFAPLTVMLIHPGEQVKRKQLLELVRLLGEEFSRPGDLIGWEGEHRLGAVLPSTNENVRKLVEHCFDRVRAYESMTDLPLHIVATTFQPRGDLSLDKVHVQLERMLQEALQHDSGVLFEAEESNELASPGMMYTDQ</sequence>
<keyword evidence="1" id="KW-1133">Transmembrane helix</keyword>
<evidence type="ECO:0000313" key="2">
    <source>
        <dbReference type="EMBL" id="SMR69669.1"/>
    </source>
</evidence>
<keyword evidence="3" id="KW-1185">Reference proteome</keyword>
<protein>
    <recommendedName>
        <fullName evidence="4">GGDEF domain-containing protein</fullName>
    </recommendedName>
</protein>
<dbReference type="EMBL" id="FXWV01000001">
    <property type="protein sequence ID" value="SMR69669.1"/>
    <property type="molecule type" value="Genomic_DNA"/>
</dbReference>
<organism evidence="2 3">
    <name type="scientific">Marinobacterium sediminicola</name>
    <dbReference type="NCBI Taxonomy" id="518898"/>
    <lineage>
        <taxon>Bacteria</taxon>
        <taxon>Pseudomonadati</taxon>
        <taxon>Pseudomonadota</taxon>
        <taxon>Gammaproteobacteria</taxon>
        <taxon>Oceanospirillales</taxon>
        <taxon>Oceanospirillaceae</taxon>
        <taxon>Marinobacterium</taxon>
    </lineage>
</organism>
<dbReference type="RefSeq" id="WP_239041918.1">
    <property type="nucleotide sequence ID" value="NZ_BAAAEY010000002.1"/>
</dbReference>
<feature type="transmembrane region" description="Helical" evidence="1">
    <location>
        <begin position="37"/>
        <end position="57"/>
    </location>
</feature>
<gene>
    <name evidence="2" type="ORF">SAMN04487964_101323</name>
</gene>
<accession>A0ABY1RWF7</accession>
<name>A0ABY1RWF7_9GAMM</name>
<keyword evidence="1" id="KW-0812">Transmembrane</keyword>
<comment type="caution">
    <text evidence="2">The sequence shown here is derived from an EMBL/GenBank/DDBJ whole genome shotgun (WGS) entry which is preliminary data.</text>
</comment>
<dbReference type="Proteomes" id="UP001159257">
    <property type="component" value="Unassembled WGS sequence"/>
</dbReference>
<evidence type="ECO:0008006" key="4">
    <source>
        <dbReference type="Google" id="ProtNLM"/>
    </source>
</evidence>
<feature type="transmembrane region" description="Helical" evidence="1">
    <location>
        <begin position="12"/>
        <end position="31"/>
    </location>
</feature>
<proteinExistence type="predicted"/>
<keyword evidence="1" id="KW-0472">Membrane</keyword>
<reference evidence="2 3" key="1">
    <citation type="submission" date="2017-05" db="EMBL/GenBank/DDBJ databases">
        <authorList>
            <person name="Varghese N."/>
            <person name="Submissions S."/>
        </authorList>
    </citation>
    <scope>NUCLEOTIDE SEQUENCE [LARGE SCALE GENOMIC DNA]</scope>
    <source>
        <strain evidence="2 3">CGMCC 1.7287</strain>
    </source>
</reference>
<evidence type="ECO:0000256" key="1">
    <source>
        <dbReference type="SAM" id="Phobius"/>
    </source>
</evidence>
<evidence type="ECO:0000313" key="3">
    <source>
        <dbReference type="Proteomes" id="UP001159257"/>
    </source>
</evidence>